<comment type="similarity">
    <text evidence="2">Belongs to the bacterial ribosomal protein bL33 family.</text>
</comment>
<evidence type="ECO:0000256" key="8">
    <source>
        <dbReference type="ARBA" id="ARBA00022801"/>
    </source>
</evidence>
<evidence type="ECO:0000256" key="16">
    <source>
        <dbReference type="ARBA" id="ARBA00059701"/>
    </source>
</evidence>
<evidence type="ECO:0000256" key="19">
    <source>
        <dbReference type="ARBA" id="ARBA00076475"/>
    </source>
</evidence>
<name>A0A814GM20_9BILA</name>
<keyword evidence="11" id="KW-1015">Disulfide bond</keyword>
<dbReference type="GO" id="GO:0004185">
    <property type="term" value="F:serine-type carboxypeptidase activity"/>
    <property type="evidence" value="ECO:0007669"/>
    <property type="project" value="UniProtKB-EC"/>
</dbReference>
<keyword evidence="13" id="KW-0458">Lysosome</keyword>
<dbReference type="InterPro" id="IPR029058">
    <property type="entry name" value="AB_hydrolase_fold"/>
</dbReference>
<evidence type="ECO:0000256" key="2">
    <source>
        <dbReference type="ARBA" id="ARBA00007596"/>
    </source>
</evidence>
<evidence type="ECO:0000313" key="23">
    <source>
        <dbReference type="EMBL" id="CAF3769804.1"/>
    </source>
</evidence>
<dbReference type="Gene3D" id="1.20.120.980">
    <property type="entry name" value="Serine carboxypeptidase S28, SKS domain"/>
    <property type="match status" value="1"/>
</dbReference>
<comment type="subunit">
    <text evidence="4">Homodimer.</text>
</comment>
<dbReference type="GO" id="GO:0016226">
    <property type="term" value="P:iron-sulfur cluster assembly"/>
    <property type="evidence" value="ECO:0007669"/>
    <property type="project" value="InterPro"/>
</dbReference>
<evidence type="ECO:0000256" key="1">
    <source>
        <dbReference type="ARBA" id="ARBA00004371"/>
    </source>
</evidence>
<evidence type="ECO:0000256" key="20">
    <source>
        <dbReference type="ARBA" id="ARBA00076608"/>
    </source>
</evidence>
<dbReference type="InterPro" id="IPR008011">
    <property type="entry name" value="Complex1_LYR_dom"/>
</dbReference>
<keyword evidence="5" id="KW-0121">Carboxypeptidase</keyword>
<evidence type="ECO:0000313" key="22">
    <source>
        <dbReference type="EMBL" id="CAF0998303.1"/>
    </source>
</evidence>
<dbReference type="Pfam" id="PF05347">
    <property type="entry name" value="Complex1_LYR"/>
    <property type="match status" value="1"/>
</dbReference>
<comment type="function">
    <text evidence="16">Cleaves C-terminal amino acids linked to proline in peptides such as angiotensin II, III and des-Arg9-bradykinin. This cleavage occurs at acidic pH, but enzymatic activity is retained with some substrates at neutral pH.</text>
</comment>
<dbReference type="GO" id="GO:0006508">
    <property type="term" value="P:proteolysis"/>
    <property type="evidence" value="ECO:0007669"/>
    <property type="project" value="UniProtKB-KW"/>
</dbReference>
<evidence type="ECO:0000256" key="4">
    <source>
        <dbReference type="ARBA" id="ARBA00011738"/>
    </source>
</evidence>
<dbReference type="GO" id="GO:0008239">
    <property type="term" value="F:dipeptidyl-peptidase activity"/>
    <property type="evidence" value="ECO:0007669"/>
    <property type="project" value="TreeGrafter"/>
</dbReference>
<gene>
    <name evidence="22" type="ORF">GPM918_LOCUS13617</name>
    <name evidence="23" type="ORF">SRO942_LOCUS13617</name>
</gene>
<dbReference type="PANTHER" id="PTHR11010:SF38">
    <property type="entry name" value="LYSOSOMAL PRO-X CARBOXYPEPTIDASE"/>
    <property type="match status" value="1"/>
</dbReference>
<dbReference type="OrthoDB" id="2130629at2759"/>
<evidence type="ECO:0000256" key="9">
    <source>
        <dbReference type="ARBA" id="ARBA00022980"/>
    </source>
</evidence>
<dbReference type="PANTHER" id="PTHR11010">
    <property type="entry name" value="PROTEASE S28 PRO-X CARBOXYPEPTIDASE-RELATED"/>
    <property type="match status" value="1"/>
</dbReference>
<dbReference type="Pfam" id="PF05577">
    <property type="entry name" value="Peptidase_S28"/>
    <property type="match status" value="1"/>
</dbReference>
<dbReference type="InterPro" id="IPR038584">
    <property type="entry name" value="Ribosomal_bL33_sf"/>
</dbReference>
<evidence type="ECO:0000313" key="24">
    <source>
        <dbReference type="Proteomes" id="UP000663829"/>
    </source>
</evidence>
<keyword evidence="8" id="KW-0378">Hydrolase</keyword>
<dbReference type="GO" id="GO:0043535">
    <property type="term" value="P:regulation of blood vessel endothelial cell migration"/>
    <property type="evidence" value="ECO:0007669"/>
    <property type="project" value="TreeGrafter"/>
</dbReference>
<protein>
    <recommendedName>
        <fullName evidence="18">Lysosomal Pro-X carboxypeptidase</fullName>
        <ecNumber evidence="17">3.4.16.2</ecNumber>
    </recommendedName>
    <alternativeName>
        <fullName evidence="20">Proline carboxypeptidase</fullName>
    </alternativeName>
    <alternativeName>
        <fullName evidence="19">Prolylcarboxypeptidase</fullName>
    </alternativeName>
</protein>
<evidence type="ECO:0000256" key="7">
    <source>
        <dbReference type="ARBA" id="ARBA00022729"/>
    </source>
</evidence>
<sequence>MRLTLICFVAKSSRQLLVNCESMATGHRVMRIRDRTEDKLEFLLNDPWIDQQILVYDLDTTVLIIYKQLIRETRTVDDTAKKRDETSEQEYFIRHIRDDFRHNLDLKDRSKIDLLLKKAQTSLEIIRRQVIIDNLYKSQSSIMESQCFIHFTLAIKLRRIFPIPKRHSTRDDIRCSVFQTFTQNVDHFGFSNTDTFEQRYILNKDFWKSGSPIFFYAGNEGAIDLFCENTGFMWDIAPLFHAMIVFGEHRYYGTSLPYGNDSYSKPEYTRYLTSEQALADYVYLIEDIRRVIRGAEQSQVVVFGGSYGGMLAAYARMKYPHIFVASHAASAPILQFSTRCEAFAQIVTKDFLRESTSCVELVRASWAAINRLAQSSLQTLTDLFHFCKPLKNVDELKDWLIDMYGNFAMVDYPYETSFLSELPAYPIRVFCSNVTQTPMIKNDDVDIIQHIIKGVNVYFNYTGKTECFDIESQGDLGWSYQACTEMAMPMCSDGQNDMFEPIQWNFQNYSDDCYKQWQIRPRAEWTYIEYGGKNVTLLKSHSNIIFTNGNLDPWSSGGVLTPINNKLPSFIIDGGAHHLDLRSANVNDPASVVKVRQTIVALIEKYLSEK</sequence>
<dbReference type="InterPro" id="IPR042269">
    <property type="entry name" value="Ser_carbopepase_S28_SKS"/>
</dbReference>
<dbReference type="EMBL" id="CAJOBC010003159">
    <property type="protein sequence ID" value="CAF3769804.1"/>
    <property type="molecule type" value="Genomic_DNA"/>
</dbReference>
<dbReference type="Gene3D" id="3.40.50.1820">
    <property type="entry name" value="alpha/beta hydrolase"/>
    <property type="match status" value="1"/>
</dbReference>
<evidence type="ECO:0000256" key="14">
    <source>
        <dbReference type="ARBA" id="ARBA00023274"/>
    </source>
</evidence>
<keyword evidence="14" id="KW-0687">Ribonucleoprotein</keyword>
<dbReference type="AlphaFoldDB" id="A0A814GM20"/>
<comment type="caution">
    <text evidence="22">The sequence shown here is derived from an EMBL/GenBank/DDBJ whole genome shotgun (WGS) entry which is preliminary data.</text>
</comment>
<evidence type="ECO:0000256" key="18">
    <source>
        <dbReference type="ARBA" id="ARBA00073691"/>
    </source>
</evidence>
<dbReference type="EMBL" id="CAJNOQ010003159">
    <property type="protein sequence ID" value="CAF0998303.1"/>
    <property type="molecule type" value="Genomic_DNA"/>
</dbReference>
<evidence type="ECO:0000256" key="17">
    <source>
        <dbReference type="ARBA" id="ARBA00066456"/>
    </source>
</evidence>
<dbReference type="GO" id="GO:0005764">
    <property type="term" value="C:lysosome"/>
    <property type="evidence" value="ECO:0007669"/>
    <property type="project" value="UniProtKB-SubCell"/>
</dbReference>
<evidence type="ECO:0000256" key="11">
    <source>
        <dbReference type="ARBA" id="ARBA00023157"/>
    </source>
</evidence>
<dbReference type="EC" id="3.4.16.2" evidence="17"/>
<evidence type="ECO:0000256" key="5">
    <source>
        <dbReference type="ARBA" id="ARBA00022645"/>
    </source>
</evidence>
<proteinExistence type="inferred from homology"/>
<evidence type="ECO:0000256" key="6">
    <source>
        <dbReference type="ARBA" id="ARBA00022670"/>
    </source>
</evidence>
<organism evidence="22 24">
    <name type="scientific">Didymodactylos carnosus</name>
    <dbReference type="NCBI Taxonomy" id="1234261"/>
    <lineage>
        <taxon>Eukaryota</taxon>
        <taxon>Metazoa</taxon>
        <taxon>Spiralia</taxon>
        <taxon>Gnathifera</taxon>
        <taxon>Rotifera</taxon>
        <taxon>Eurotatoria</taxon>
        <taxon>Bdelloidea</taxon>
        <taxon>Philodinida</taxon>
        <taxon>Philodinidae</taxon>
        <taxon>Didymodactylos</taxon>
    </lineage>
</organism>
<comment type="similarity">
    <text evidence="3">Belongs to the peptidase S28 family.</text>
</comment>
<keyword evidence="6" id="KW-0645">Protease</keyword>
<accession>A0A814GM20</accession>
<dbReference type="Gene3D" id="2.20.28.120">
    <property type="entry name" value="Ribosomal protein L33"/>
    <property type="match status" value="1"/>
</dbReference>
<keyword evidence="9" id="KW-0689">Ribosomal protein</keyword>
<keyword evidence="12" id="KW-0325">Glycoprotein</keyword>
<evidence type="ECO:0000256" key="3">
    <source>
        <dbReference type="ARBA" id="ARBA00011079"/>
    </source>
</evidence>
<dbReference type="FunFam" id="1.20.120.980:FF:000002">
    <property type="entry name" value="lysosomal Pro-X carboxypeptidase"/>
    <property type="match status" value="1"/>
</dbReference>
<evidence type="ECO:0000256" key="13">
    <source>
        <dbReference type="ARBA" id="ARBA00023228"/>
    </source>
</evidence>
<keyword evidence="10" id="KW-0865">Zymogen</keyword>
<dbReference type="InterPro" id="IPR045297">
    <property type="entry name" value="Complex1_LYR_LYRM4"/>
</dbReference>
<dbReference type="GO" id="GO:1990904">
    <property type="term" value="C:ribonucleoprotein complex"/>
    <property type="evidence" value="ECO:0007669"/>
    <property type="project" value="UniProtKB-KW"/>
</dbReference>
<dbReference type="SUPFAM" id="SSF53474">
    <property type="entry name" value="alpha/beta-Hydrolases"/>
    <property type="match status" value="1"/>
</dbReference>
<comment type="subcellular location">
    <subcellularLocation>
        <location evidence="1">Lysosome</location>
    </subcellularLocation>
</comment>
<dbReference type="Proteomes" id="UP000663829">
    <property type="component" value="Unassembled WGS sequence"/>
</dbReference>
<evidence type="ECO:0000259" key="21">
    <source>
        <dbReference type="Pfam" id="PF05347"/>
    </source>
</evidence>
<dbReference type="CDD" id="cd20264">
    <property type="entry name" value="Complex1_LYR_LYRM4"/>
    <property type="match status" value="1"/>
</dbReference>
<feature type="domain" description="Complex 1 LYR protein" evidence="21">
    <location>
        <begin position="61"/>
        <end position="124"/>
    </location>
</feature>
<reference evidence="22" key="1">
    <citation type="submission" date="2021-02" db="EMBL/GenBank/DDBJ databases">
        <authorList>
            <person name="Nowell W R."/>
        </authorList>
    </citation>
    <scope>NUCLEOTIDE SEQUENCE</scope>
</reference>
<dbReference type="GO" id="GO:0003085">
    <property type="term" value="P:negative regulation of systemic arterial blood pressure"/>
    <property type="evidence" value="ECO:0007669"/>
    <property type="project" value="TreeGrafter"/>
</dbReference>
<evidence type="ECO:0000256" key="12">
    <source>
        <dbReference type="ARBA" id="ARBA00023180"/>
    </source>
</evidence>
<dbReference type="Proteomes" id="UP000681722">
    <property type="component" value="Unassembled WGS sequence"/>
</dbReference>
<comment type="catalytic activity">
    <reaction evidence="15">
        <text>Cleavage of a -Pro-|-Xaa bond to release a C-terminal amino acid.</text>
        <dbReference type="EC" id="3.4.16.2"/>
    </reaction>
</comment>
<dbReference type="InterPro" id="IPR008758">
    <property type="entry name" value="Peptidase_S28"/>
</dbReference>
<evidence type="ECO:0000256" key="10">
    <source>
        <dbReference type="ARBA" id="ARBA00023145"/>
    </source>
</evidence>
<evidence type="ECO:0000256" key="15">
    <source>
        <dbReference type="ARBA" id="ARBA00052013"/>
    </source>
</evidence>
<dbReference type="GO" id="GO:0005840">
    <property type="term" value="C:ribosome"/>
    <property type="evidence" value="ECO:0007669"/>
    <property type="project" value="UniProtKB-KW"/>
</dbReference>
<keyword evidence="24" id="KW-1185">Reference proteome</keyword>
<keyword evidence="7" id="KW-0732">Signal</keyword>